<dbReference type="EMBL" id="KN846957">
    <property type="protein sequence ID" value="KIW70019.1"/>
    <property type="molecule type" value="Genomic_DNA"/>
</dbReference>
<dbReference type="PROSITE" id="PS50005">
    <property type="entry name" value="TPR"/>
    <property type="match status" value="1"/>
</dbReference>
<evidence type="ECO:0000256" key="1">
    <source>
        <dbReference type="PROSITE-ProRule" id="PRU00339"/>
    </source>
</evidence>
<dbReference type="InterPro" id="IPR002182">
    <property type="entry name" value="NB-ARC"/>
</dbReference>
<dbReference type="GO" id="GO:0043531">
    <property type="term" value="F:ADP binding"/>
    <property type="evidence" value="ECO:0007669"/>
    <property type="project" value="InterPro"/>
</dbReference>
<feature type="compositionally biased region" description="Basic residues" evidence="2">
    <location>
        <begin position="1134"/>
        <end position="1151"/>
    </location>
</feature>
<dbReference type="SUPFAM" id="SSF48452">
    <property type="entry name" value="TPR-like"/>
    <property type="match status" value="1"/>
</dbReference>
<evidence type="ECO:0000313" key="4">
    <source>
        <dbReference type="EMBL" id="KIW70019.1"/>
    </source>
</evidence>
<name>A0A0D2GD61_9EURO</name>
<dbReference type="SMART" id="SM00028">
    <property type="entry name" value="TPR"/>
    <property type="match status" value="4"/>
</dbReference>
<dbReference type="InterPro" id="IPR035994">
    <property type="entry name" value="Nucleoside_phosphorylase_sf"/>
</dbReference>
<feature type="region of interest" description="Disordered" evidence="2">
    <location>
        <begin position="1094"/>
        <end position="1151"/>
    </location>
</feature>
<sequence>MNHEDFKVGWICPLHEELTAARIMLDEEFDQLQRKDVDTNAYTLGRIGQHYIVIAVLPQGVTGLASASRVAMQMKSSFPSLRIHLMVGIAGGIPSDERDIRLGDVVVAVPDDKHPGVVQIDSGKVLTHGFHRTGSLNRTPDILLTAVSKIRSNHKIQSPKFWVYLQEILKDDYLRQSYAYPGAEADVLFHPQYEHVGSKDCVNCNRSEVQVRSTRKVNQPVVHYGLVASSSQLLKNAALRDSLGHGEDRFDVLCVEMESAGIMDDFQGLVVRGISDYADSHKNDRWRDYAAASAAAYVKELLIGMSPDKVSSILPQAQVPSTSVERPMEPDKTTIDLHGRPEYFDPLHHTQNFVGRNDELKLMVNLLEGPSEDRTHICVIQGMPALGKSELARAYARQRKRVEYKFIFWIHADTTAKLTEGFGRIAKTLRTSASSYEQSQNNNVDDALRYLAAILEERWLIVFDNVEKYQHLERYYPADNRHGSIIITTTLRTVVPSIRKDAVISLSRITTEESFELFFKSMHALPEDIGATKDHKLFQDLDGMPLAIVVAAAHMDTSTESIDDFQQQLQNHEYKNTVFNNPQFTQIGYSYTVWNVIDTSIAKLSDEARFLIAQLALLDPNSVPLNLFLSQDQQSQNTKVSQALSELISKSLLHQTDRKNKLASLHRVCKEMILLQLERDVSKRQEAFLGVFEKLRGVFPKQSALGEPITKEWSVYEKYLQHVISLWDMWQRASPQPEADVRFAELLSDAGNYMWERNFTAEALPLLKDADELCQKLEGSQERYKQYHRAPSIYASIIDVIGSFELDIGISTREQGKDRKTRTLKLREQIFHGSRHVEASEQREAAIQLANSYNNVACALFALDQFEEAVPYLDEALKLKQTWGSESTLAYDFGEHYKNMALVHVARGERNKAKELAQKAFELVEATEGPRSNSTLFFKFMKACVLYHCGETENALQLHREILGDRIQVISEIHNDTLTSYYTVATMEYYLKRYDEAAADLKEALKERRRSQWSKESIARAQYRQALVLAKLGRGTEASQCKQLALSALSEWQDQLADKFGTDLDSEEVFDYIVSIWDGRSTGALARQDSAADGKLVLHQARPGGKTKRPRSNSSDVDGDKGIRQATPVDRRSGRTKPRTGRSQMKKAQKK</sequence>
<dbReference type="PANTHER" id="PTHR46082">
    <property type="entry name" value="ATP/GTP-BINDING PROTEIN-RELATED"/>
    <property type="match status" value="1"/>
</dbReference>
<evidence type="ECO:0000256" key="2">
    <source>
        <dbReference type="SAM" id="MobiDB-lite"/>
    </source>
</evidence>
<dbReference type="InterPro" id="IPR019734">
    <property type="entry name" value="TPR_rpt"/>
</dbReference>
<feature type="repeat" description="TPR" evidence="1">
    <location>
        <begin position="850"/>
        <end position="883"/>
    </location>
</feature>
<dbReference type="SUPFAM" id="SSF52540">
    <property type="entry name" value="P-loop containing nucleoside triphosphate hydrolases"/>
    <property type="match status" value="1"/>
</dbReference>
<feature type="domain" description="NB-ARC" evidence="3">
    <location>
        <begin position="365"/>
        <end position="520"/>
    </location>
</feature>
<dbReference type="Gene3D" id="3.40.50.1580">
    <property type="entry name" value="Nucleoside phosphorylase domain"/>
    <property type="match status" value="1"/>
</dbReference>
<dbReference type="STRING" id="5601.A0A0D2GD61"/>
<evidence type="ECO:0000259" key="3">
    <source>
        <dbReference type="Pfam" id="PF00931"/>
    </source>
</evidence>
<dbReference type="SUPFAM" id="SSF53167">
    <property type="entry name" value="Purine and uridine phosphorylases"/>
    <property type="match status" value="1"/>
</dbReference>
<dbReference type="InterPro" id="IPR011990">
    <property type="entry name" value="TPR-like_helical_dom_sf"/>
</dbReference>
<dbReference type="AlphaFoldDB" id="A0A0D2GD61"/>
<organism evidence="4 5">
    <name type="scientific">Phialophora macrospora</name>
    <dbReference type="NCBI Taxonomy" id="1851006"/>
    <lineage>
        <taxon>Eukaryota</taxon>
        <taxon>Fungi</taxon>
        <taxon>Dikarya</taxon>
        <taxon>Ascomycota</taxon>
        <taxon>Pezizomycotina</taxon>
        <taxon>Eurotiomycetes</taxon>
        <taxon>Chaetothyriomycetidae</taxon>
        <taxon>Chaetothyriales</taxon>
        <taxon>Herpotrichiellaceae</taxon>
        <taxon>Phialophora</taxon>
    </lineage>
</organism>
<proteinExistence type="predicted"/>
<protein>
    <recommendedName>
        <fullName evidence="3">NB-ARC domain-containing protein</fullName>
    </recommendedName>
</protein>
<evidence type="ECO:0000313" key="5">
    <source>
        <dbReference type="Proteomes" id="UP000054266"/>
    </source>
</evidence>
<dbReference type="HOGENOM" id="CLU_000288_125_3_1"/>
<dbReference type="Pfam" id="PF13374">
    <property type="entry name" value="TPR_10"/>
    <property type="match status" value="2"/>
</dbReference>
<dbReference type="InterPro" id="IPR027417">
    <property type="entry name" value="P-loop_NTPase"/>
</dbReference>
<reference evidence="4 5" key="1">
    <citation type="submission" date="2015-01" db="EMBL/GenBank/DDBJ databases">
        <title>The Genome Sequence of Capronia semiimmersa CBS27337.</title>
        <authorList>
            <consortium name="The Broad Institute Genomics Platform"/>
            <person name="Cuomo C."/>
            <person name="de Hoog S."/>
            <person name="Gorbushina A."/>
            <person name="Stielow B."/>
            <person name="Teixiera M."/>
            <person name="Abouelleil A."/>
            <person name="Chapman S.B."/>
            <person name="Priest M."/>
            <person name="Young S.K."/>
            <person name="Wortman J."/>
            <person name="Nusbaum C."/>
            <person name="Birren B."/>
        </authorList>
    </citation>
    <scope>NUCLEOTIDE SEQUENCE [LARGE SCALE GENOMIC DNA]</scope>
    <source>
        <strain evidence="4 5">CBS 27337</strain>
    </source>
</reference>
<dbReference type="Gene3D" id="1.25.40.10">
    <property type="entry name" value="Tetratricopeptide repeat domain"/>
    <property type="match status" value="1"/>
</dbReference>
<dbReference type="PANTHER" id="PTHR46082:SF11">
    <property type="entry name" value="AAA+ ATPASE DOMAIN-CONTAINING PROTEIN-RELATED"/>
    <property type="match status" value="1"/>
</dbReference>
<accession>A0A0D2GD61</accession>
<dbReference type="Gene3D" id="3.40.50.300">
    <property type="entry name" value="P-loop containing nucleotide triphosphate hydrolases"/>
    <property type="match status" value="1"/>
</dbReference>
<dbReference type="GO" id="GO:0003824">
    <property type="term" value="F:catalytic activity"/>
    <property type="evidence" value="ECO:0007669"/>
    <property type="project" value="InterPro"/>
</dbReference>
<keyword evidence="1" id="KW-0802">TPR repeat</keyword>
<dbReference type="Pfam" id="PF00931">
    <property type="entry name" value="NB-ARC"/>
    <property type="match status" value="1"/>
</dbReference>
<dbReference type="Proteomes" id="UP000054266">
    <property type="component" value="Unassembled WGS sequence"/>
</dbReference>
<gene>
    <name evidence="4" type="ORF">PV04_02330</name>
</gene>
<keyword evidence="5" id="KW-1185">Reference proteome</keyword>
<feature type="compositionally biased region" description="Basic and acidic residues" evidence="2">
    <location>
        <begin position="1118"/>
        <end position="1133"/>
    </location>
</feature>
<dbReference type="InterPro" id="IPR053137">
    <property type="entry name" value="NLR-like"/>
</dbReference>
<dbReference type="GO" id="GO:0009116">
    <property type="term" value="P:nucleoside metabolic process"/>
    <property type="evidence" value="ECO:0007669"/>
    <property type="project" value="InterPro"/>
</dbReference>